<gene>
    <name evidence="2" type="ORF">NAEGRDRAFT_79400</name>
</gene>
<dbReference type="EMBL" id="GG738862">
    <property type="protein sequence ID" value="EFC45605.1"/>
    <property type="molecule type" value="Genomic_DNA"/>
</dbReference>
<accession>D2VC71</accession>
<feature type="signal peptide" evidence="1">
    <location>
        <begin position="1"/>
        <end position="25"/>
    </location>
</feature>
<dbReference type="InterPro" id="IPR046350">
    <property type="entry name" value="Cystatin_sf"/>
</dbReference>
<keyword evidence="3" id="KW-1185">Reference proteome</keyword>
<proteinExistence type="predicted"/>
<reference evidence="2 3" key="1">
    <citation type="journal article" date="2010" name="Cell">
        <title>The genome of Naegleria gruberi illuminates early eukaryotic versatility.</title>
        <authorList>
            <person name="Fritz-Laylin L.K."/>
            <person name="Prochnik S.E."/>
            <person name="Ginger M.L."/>
            <person name="Dacks J.B."/>
            <person name="Carpenter M.L."/>
            <person name="Field M.C."/>
            <person name="Kuo A."/>
            <person name="Paredez A."/>
            <person name="Chapman J."/>
            <person name="Pham J."/>
            <person name="Shu S."/>
            <person name="Neupane R."/>
            <person name="Cipriano M."/>
            <person name="Mancuso J."/>
            <person name="Tu H."/>
            <person name="Salamov A."/>
            <person name="Lindquist E."/>
            <person name="Shapiro H."/>
            <person name="Lucas S."/>
            <person name="Grigoriev I.V."/>
            <person name="Cande W.Z."/>
            <person name="Fulton C."/>
            <person name="Rokhsar D.S."/>
            <person name="Dawson S.C."/>
        </authorList>
    </citation>
    <scope>NUCLEOTIDE SEQUENCE [LARGE SCALE GENOMIC DNA]</scope>
    <source>
        <strain evidence="2 3">NEG-M</strain>
    </source>
</reference>
<keyword evidence="1" id="KW-0732">Signal</keyword>
<protein>
    <submittedName>
        <fullName evidence="2">Cysteine protease inhibitor</fullName>
    </submittedName>
</protein>
<sequence>MFQRSSTAILLLLIACLMMIGFTSAVIPGGFSHNKKPSAKRIAKFTSFLSSKLAAKYPTITQIIDIQQQVVAGVMYKVTALAIDSNGQEKTIKATIFEPLPHAIQAGQSKLQLKDVKEL</sequence>
<dbReference type="GeneID" id="8858798"/>
<dbReference type="RefSeq" id="XP_002678349.1">
    <property type="nucleotide sequence ID" value="XM_002678303.1"/>
</dbReference>
<dbReference type="InParanoid" id="D2VC71"/>
<feature type="chain" id="PRO_5003038435" evidence="1">
    <location>
        <begin position="26"/>
        <end position="119"/>
    </location>
</feature>
<dbReference type="PROSITE" id="PS51257">
    <property type="entry name" value="PROKAR_LIPOPROTEIN"/>
    <property type="match status" value="1"/>
</dbReference>
<evidence type="ECO:0000256" key="1">
    <source>
        <dbReference type="SAM" id="SignalP"/>
    </source>
</evidence>
<dbReference type="VEuPathDB" id="AmoebaDB:NAEGRDRAFT_79400"/>
<name>D2VC71_NAEGR</name>
<dbReference type="SUPFAM" id="SSF54403">
    <property type="entry name" value="Cystatin/monellin"/>
    <property type="match status" value="1"/>
</dbReference>
<dbReference type="AlphaFoldDB" id="D2VC71"/>
<evidence type="ECO:0000313" key="3">
    <source>
        <dbReference type="Proteomes" id="UP000006671"/>
    </source>
</evidence>
<organism evidence="3">
    <name type="scientific">Naegleria gruberi</name>
    <name type="common">Amoeba</name>
    <dbReference type="NCBI Taxonomy" id="5762"/>
    <lineage>
        <taxon>Eukaryota</taxon>
        <taxon>Discoba</taxon>
        <taxon>Heterolobosea</taxon>
        <taxon>Tetramitia</taxon>
        <taxon>Eutetramitia</taxon>
        <taxon>Vahlkampfiidae</taxon>
        <taxon>Naegleria</taxon>
    </lineage>
</organism>
<evidence type="ECO:0000313" key="2">
    <source>
        <dbReference type="EMBL" id="EFC45605.1"/>
    </source>
</evidence>
<dbReference type="KEGG" id="ngr:NAEGRDRAFT_79400"/>
<dbReference type="Proteomes" id="UP000006671">
    <property type="component" value="Unassembled WGS sequence"/>
</dbReference>
<dbReference type="Gene3D" id="3.10.450.10">
    <property type="match status" value="1"/>
</dbReference>